<reference evidence="2" key="1">
    <citation type="journal article" date="2024" name="Proc. Natl. Acad. Sci. U.S.A.">
        <title>Extraordinary preservation of gene collinearity over three hundred million years revealed in homosporous lycophytes.</title>
        <authorList>
            <person name="Li C."/>
            <person name="Wickell D."/>
            <person name="Kuo L.Y."/>
            <person name="Chen X."/>
            <person name="Nie B."/>
            <person name="Liao X."/>
            <person name="Peng D."/>
            <person name="Ji J."/>
            <person name="Jenkins J."/>
            <person name="Williams M."/>
            <person name="Shu S."/>
            <person name="Plott C."/>
            <person name="Barry K."/>
            <person name="Rajasekar S."/>
            <person name="Grimwood J."/>
            <person name="Han X."/>
            <person name="Sun S."/>
            <person name="Hou Z."/>
            <person name="He W."/>
            <person name="Dai G."/>
            <person name="Sun C."/>
            <person name="Schmutz J."/>
            <person name="Leebens-Mack J.H."/>
            <person name="Li F.W."/>
            <person name="Wang L."/>
        </authorList>
    </citation>
    <scope>NUCLEOTIDE SEQUENCE [LARGE SCALE GENOMIC DNA]</scope>
    <source>
        <strain evidence="2">cv. PW_Plant_1</strain>
    </source>
</reference>
<accession>A0ACC2E3S5</accession>
<keyword evidence="2" id="KW-1185">Reference proteome</keyword>
<organism evidence="1 2">
    <name type="scientific">Diphasiastrum complanatum</name>
    <name type="common">Issler's clubmoss</name>
    <name type="synonym">Lycopodium complanatum</name>
    <dbReference type="NCBI Taxonomy" id="34168"/>
    <lineage>
        <taxon>Eukaryota</taxon>
        <taxon>Viridiplantae</taxon>
        <taxon>Streptophyta</taxon>
        <taxon>Embryophyta</taxon>
        <taxon>Tracheophyta</taxon>
        <taxon>Lycopodiopsida</taxon>
        <taxon>Lycopodiales</taxon>
        <taxon>Lycopodiaceae</taxon>
        <taxon>Lycopodioideae</taxon>
        <taxon>Diphasiastrum</taxon>
    </lineage>
</organism>
<comment type="caution">
    <text evidence="1">The sequence shown here is derived from an EMBL/GenBank/DDBJ whole genome shotgun (WGS) entry which is preliminary data.</text>
</comment>
<proteinExistence type="predicted"/>
<dbReference type="Proteomes" id="UP001162992">
    <property type="component" value="Chromosome 3"/>
</dbReference>
<protein>
    <submittedName>
        <fullName evidence="1">Uncharacterized protein</fullName>
    </submittedName>
</protein>
<gene>
    <name evidence="1" type="ORF">O6H91_03G015300</name>
</gene>
<evidence type="ECO:0000313" key="2">
    <source>
        <dbReference type="Proteomes" id="UP001162992"/>
    </source>
</evidence>
<dbReference type="EMBL" id="CM055094">
    <property type="protein sequence ID" value="KAJ7561132.1"/>
    <property type="molecule type" value="Genomic_DNA"/>
</dbReference>
<sequence>MKGLCSTFSLDICGALLLLVVAPRPLPLPTRSTFFHIAHISAQIHTISFGLQDLMTGGRLVLPNFLSLDTCKELEFVHKSCSVVGYKPHVLSTTLSHLIATNCAELIIPFISIRDSLREVVEDHFGCEFELFVEFTGLISWTQGATIGWHSDSNQPYLRQRHYSAVCYLNNYGEDFEGGLFHFQQGEPHTLVPSVGTVVIYTADEQNIHCVDEVTSGERCTLAMWFTRDHLHNEDARLIKQLSEAFIYCDLLHLLEKGVSSESRYFDKKLQSSSQQQDNGGAMRSTHENYEIKLPANESYSKGINSIKKKASSNEWYNSFYKGVVDIEAVRCNADDKYMNSSALVNTLLPKAASSTMYWFVHDDQSQVAENESSCKNSLAELLERNGDNICELRLACLGFECFQEIECLMPTSCDPAKMSFGGRAEVPSSSNLQDVTLSFNGQIAGRSKLETPLMLQFKEEPIPYVFKSCLHALSVVQYFVWRKSIKLSLDADVSKSSSMTIFERHSDEQPNFQLGELVAQPAKKLCRSSMVLSESYQENIKTWRKIINSGRISHQQSADLAFLDKLEFVSFIQQWEDYIFDLWKMLLYSLPYWKASSCIFHVKS</sequence>
<name>A0ACC2E3S5_DIPCM</name>
<evidence type="ECO:0000313" key="1">
    <source>
        <dbReference type="EMBL" id="KAJ7561132.1"/>
    </source>
</evidence>